<comment type="caution">
    <text evidence="3">The sequence shown here is derived from an EMBL/GenBank/DDBJ whole genome shotgun (WGS) entry which is preliminary data.</text>
</comment>
<protein>
    <recommendedName>
        <fullName evidence="2">Peroxisome membrane anchor protein Pex14p N-terminal domain-containing protein</fullName>
    </recommendedName>
</protein>
<dbReference type="Proteomes" id="UP001218188">
    <property type="component" value="Unassembled WGS sequence"/>
</dbReference>
<proteinExistence type="predicted"/>
<dbReference type="Pfam" id="PF04695">
    <property type="entry name" value="Pex14_N"/>
    <property type="match status" value="1"/>
</dbReference>
<gene>
    <name evidence="3" type="ORF">C8F04DRAFT_1026910</name>
</gene>
<dbReference type="InterPro" id="IPR006785">
    <property type="entry name" value="Pex14_N"/>
</dbReference>
<dbReference type="AlphaFoldDB" id="A0AAD6TDQ3"/>
<dbReference type="Gene3D" id="1.10.10.10">
    <property type="entry name" value="Winged helix-like DNA-binding domain superfamily/Winged helix DNA-binding domain"/>
    <property type="match status" value="1"/>
</dbReference>
<accession>A0AAD6TDQ3</accession>
<name>A0AAD6TDQ3_9AGAR</name>
<reference evidence="3" key="1">
    <citation type="submission" date="2023-03" db="EMBL/GenBank/DDBJ databases">
        <title>Massive genome expansion in bonnet fungi (Mycena s.s.) driven by repeated elements and novel gene families across ecological guilds.</title>
        <authorList>
            <consortium name="Lawrence Berkeley National Laboratory"/>
            <person name="Harder C.B."/>
            <person name="Miyauchi S."/>
            <person name="Viragh M."/>
            <person name="Kuo A."/>
            <person name="Thoen E."/>
            <person name="Andreopoulos B."/>
            <person name="Lu D."/>
            <person name="Skrede I."/>
            <person name="Drula E."/>
            <person name="Henrissat B."/>
            <person name="Morin E."/>
            <person name="Kohler A."/>
            <person name="Barry K."/>
            <person name="LaButti K."/>
            <person name="Morin E."/>
            <person name="Salamov A."/>
            <person name="Lipzen A."/>
            <person name="Mereny Z."/>
            <person name="Hegedus B."/>
            <person name="Baldrian P."/>
            <person name="Stursova M."/>
            <person name="Weitz H."/>
            <person name="Taylor A."/>
            <person name="Grigoriev I.V."/>
            <person name="Nagy L.G."/>
            <person name="Martin F."/>
            <person name="Kauserud H."/>
        </authorList>
    </citation>
    <scope>NUCLEOTIDE SEQUENCE</scope>
    <source>
        <strain evidence="3">CBHHK200</strain>
    </source>
</reference>
<dbReference type="InterPro" id="IPR036388">
    <property type="entry name" value="WH-like_DNA-bd_sf"/>
</dbReference>
<evidence type="ECO:0000313" key="4">
    <source>
        <dbReference type="Proteomes" id="UP001218188"/>
    </source>
</evidence>
<feature type="compositionally biased region" description="Low complexity" evidence="1">
    <location>
        <begin position="10"/>
        <end position="28"/>
    </location>
</feature>
<keyword evidence="4" id="KW-1185">Reference proteome</keyword>
<evidence type="ECO:0000259" key="2">
    <source>
        <dbReference type="Pfam" id="PF04695"/>
    </source>
</evidence>
<organism evidence="3 4">
    <name type="scientific">Mycena alexandri</name>
    <dbReference type="NCBI Taxonomy" id="1745969"/>
    <lineage>
        <taxon>Eukaryota</taxon>
        <taxon>Fungi</taxon>
        <taxon>Dikarya</taxon>
        <taxon>Basidiomycota</taxon>
        <taxon>Agaricomycotina</taxon>
        <taxon>Agaricomycetes</taxon>
        <taxon>Agaricomycetidae</taxon>
        <taxon>Agaricales</taxon>
        <taxon>Marasmiineae</taxon>
        <taxon>Mycenaceae</taxon>
        <taxon>Mycena</taxon>
    </lineage>
</organism>
<feature type="region of interest" description="Disordered" evidence="1">
    <location>
        <begin position="1"/>
        <end position="28"/>
    </location>
</feature>
<feature type="domain" description="Peroxisome membrane anchor protein Pex14p N-terminal" evidence="2">
    <location>
        <begin position="46"/>
        <end position="90"/>
    </location>
</feature>
<evidence type="ECO:0000256" key="1">
    <source>
        <dbReference type="SAM" id="MobiDB-lite"/>
    </source>
</evidence>
<sequence length="400" mass="43648">MADETGFGAPTTSPVSSPPISDIPTTLPTNAEASLLPAQPQASEDRLELLTKARAFLHQPQIQREDIISKRRFLVEKGLNDAEIEGLMREMPVQIPLVPPRSYPQPPPSNLPVLLLGLARLFSWIVGGSAALAFIYYRVLLPRVTATFIARGSLKAHHLSLIQKLNASLAALKESQAEAAAVLPKPEPHKEPSSFEACLAMDALLEQAKTQNIEISGVSEISLLRCAISDFRKGSESRNPRTEEVFQVLEGKIPWLVSDEGAPFEQHLWETLSTCPLFVSSPSPDSPVPPTDGQAILYWGYVPPEPLPPTALVQSLSALSASIPKPSPDKHSPFQHALQSMTDFTGYISSQMYAPYVAARFGPTSTMGPVEEDVRKEIRALKGLVLNRRTFLPTASTRPQ</sequence>
<evidence type="ECO:0000313" key="3">
    <source>
        <dbReference type="EMBL" id="KAJ7044596.1"/>
    </source>
</evidence>
<dbReference type="EMBL" id="JARJCM010000006">
    <property type="protein sequence ID" value="KAJ7044596.1"/>
    <property type="molecule type" value="Genomic_DNA"/>
</dbReference>